<evidence type="ECO:0000313" key="4">
    <source>
        <dbReference type="EMBL" id="KTD36798.1"/>
    </source>
</evidence>
<dbReference type="Pfam" id="PF13193">
    <property type="entry name" value="AMP-binding_C"/>
    <property type="match status" value="1"/>
</dbReference>
<accession>A0A0W0WWT9</accession>
<gene>
    <name evidence="4" type="ORF">Lnau_1782</name>
</gene>
<organism evidence="4 5">
    <name type="scientific">Legionella nautarum</name>
    <dbReference type="NCBI Taxonomy" id="45070"/>
    <lineage>
        <taxon>Bacteria</taxon>
        <taxon>Pseudomonadati</taxon>
        <taxon>Pseudomonadota</taxon>
        <taxon>Gammaproteobacteria</taxon>
        <taxon>Legionellales</taxon>
        <taxon>Legionellaceae</taxon>
        <taxon>Legionella</taxon>
    </lineage>
</organism>
<evidence type="ECO:0000313" key="5">
    <source>
        <dbReference type="Proteomes" id="UP000054725"/>
    </source>
</evidence>
<dbReference type="EMBL" id="LNYO01000013">
    <property type="protein sequence ID" value="KTD36798.1"/>
    <property type="molecule type" value="Genomic_DNA"/>
</dbReference>
<evidence type="ECO:0000256" key="1">
    <source>
        <dbReference type="ARBA" id="ARBA00022450"/>
    </source>
</evidence>
<dbReference type="PANTHER" id="PTHR44845:SF6">
    <property type="entry name" value="BETA-ALANINE-ACTIVATING ENZYME"/>
    <property type="match status" value="1"/>
</dbReference>
<dbReference type="SUPFAM" id="SSF56801">
    <property type="entry name" value="Acetyl-CoA synthetase-like"/>
    <property type="match status" value="1"/>
</dbReference>
<name>A0A0W0WWT9_9GAMM</name>
<protein>
    <submittedName>
        <fullName evidence="4">Polyketide synthase module</fullName>
    </submittedName>
</protein>
<dbReference type="PANTHER" id="PTHR44845">
    <property type="entry name" value="CARRIER DOMAIN-CONTAINING PROTEIN"/>
    <property type="match status" value="1"/>
</dbReference>
<dbReference type="InterPro" id="IPR025110">
    <property type="entry name" value="AMP-bd_C"/>
</dbReference>
<evidence type="ECO:0000259" key="3">
    <source>
        <dbReference type="Pfam" id="PF13193"/>
    </source>
</evidence>
<dbReference type="STRING" id="45070.Lnau_1782"/>
<evidence type="ECO:0000256" key="2">
    <source>
        <dbReference type="ARBA" id="ARBA00022553"/>
    </source>
</evidence>
<dbReference type="AlphaFoldDB" id="A0A0W0WWT9"/>
<keyword evidence="1" id="KW-0596">Phosphopantetheine</keyword>
<dbReference type="Proteomes" id="UP000054725">
    <property type="component" value="Unassembled WGS sequence"/>
</dbReference>
<keyword evidence="5" id="KW-1185">Reference proteome</keyword>
<dbReference type="InterPro" id="IPR045851">
    <property type="entry name" value="AMP-bd_C_sf"/>
</dbReference>
<dbReference type="PATRIC" id="fig|45070.6.peg.1874"/>
<proteinExistence type="predicted"/>
<sequence>MQHDSIHPAVVRLKKHVKEKSLCAYLVAKPNKMIVLDELQNFLANYLPSYMLPKDFFLVKSIPLKENEKIDLERLENEIDKQLIAPPTMSYNSLTSTQDYCLKT</sequence>
<feature type="domain" description="AMP-binding enzyme C-terminal" evidence="3">
    <location>
        <begin position="9"/>
        <end position="69"/>
    </location>
</feature>
<keyword evidence="2" id="KW-0597">Phosphoprotein</keyword>
<reference evidence="4 5" key="1">
    <citation type="submission" date="2015-11" db="EMBL/GenBank/DDBJ databases">
        <title>Genomic analysis of 38 Legionella species identifies large and diverse effector repertoires.</title>
        <authorList>
            <person name="Burstein D."/>
            <person name="Amaro F."/>
            <person name="Zusman T."/>
            <person name="Lifshitz Z."/>
            <person name="Cohen O."/>
            <person name="Gilbert J.A."/>
            <person name="Pupko T."/>
            <person name="Shuman H.A."/>
            <person name="Segal G."/>
        </authorList>
    </citation>
    <scope>NUCLEOTIDE SEQUENCE [LARGE SCALE GENOMIC DNA]</scope>
    <source>
        <strain evidence="4 5">ATCC 49506</strain>
    </source>
</reference>
<comment type="caution">
    <text evidence="4">The sequence shown here is derived from an EMBL/GenBank/DDBJ whole genome shotgun (WGS) entry which is preliminary data.</text>
</comment>
<dbReference type="Gene3D" id="3.30.300.30">
    <property type="match status" value="1"/>
</dbReference>